<dbReference type="CDD" id="cd00077">
    <property type="entry name" value="HDc"/>
    <property type="match status" value="1"/>
</dbReference>
<evidence type="ECO:0000313" key="2">
    <source>
        <dbReference type="EMBL" id="TCJ15758.1"/>
    </source>
</evidence>
<evidence type="ECO:0000259" key="1">
    <source>
        <dbReference type="PROSITE" id="PS51832"/>
    </source>
</evidence>
<dbReference type="GO" id="GO:0008081">
    <property type="term" value="F:phosphoric diester hydrolase activity"/>
    <property type="evidence" value="ECO:0007669"/>
    <property type="project" value="UniProtKB-ARBA"/>
</dbReference>
<organism evidence="2 3">
    <name type="scientific">Parasulfuritortus cantonensis</name>
    <dbReference type="NCBI Taxonomy" id="2528202"/>
    <lineage>
        <taxon>Bacteria</taxon>
        <taxon>Pseudomonadati</taxon>
        <taxon>Pseudomonadota</taxon>
        <taxon>Betaproteobacteria</taxon>
        <taxon>Nitrosomonadales</taxon>
        <taxon>Thiobacillaceae</taxon>
        <taxon>Parasulfuritortus</taxon>
    </lineage>
</organism>
<keyword evidence="3" id="KW-1185">Reference proteome</keyword>
<dbReference type="Gene3D" id="1.10.3210.10">
    <property type="entry name" value="Hypothetical protein af1432"/>
    <property type="match status" value="1"/>
</dbReference>
<dbReference type="InterPro" id="IPR003607">
    <property type="entry name" value="HD/PDEase_dom"/>
</dbReference>
<name>A0A4R1BFE8_9PROT</name>
<gene>
    <name evidence="2" type="ORF">EZJ19_05935</name>
</gene>
<dbReference type="OrthoDB" id="9774747at2"/>
<dbReference type="EMBL" id="SJZB01000022">
    <property type="protein sequence ID" value="TCJ15758.1"/>
    <property type="molecule type" value="Genomic_DNA"/>
</dbReference>
<dbReference type="PROSITE" id="PS51832">
    <property type="entry name" value="HD_GYP"/>
    <property type="match status" value="1"/>
</dbReference>
<dbReference type="Pfam" id="PF13487">
    <property type="entry name" value="HD_5"/>
    <property type="match status" value="1"/>
</dbReference>
<comment type="caution">
    <text evidence="2">The sequence shown here is derived from an EMBL/GenBank/DDBJ whole genome shotgun (WGS) entry which is preliminary data.</text>
</comment>
<reference evidence="2 3" key="1">
    <citation type="submission" date="2019-03" db="EMBL/GenBank/DDBJ databases">
        <title>Genome sequence of Thiobacillaceae bacterium LSR1, a sulfur-oxidizing bacterium isolated from freshwater sediment.</title>
        <authorList>
            <person name="Li S."/>
        </authorList>
    </citation>
    <scope>NUCLEOTIDE SEQUENCE [LARGE SCALE GENOMIC DNA]</scope>
    <source>
        <strain evidence="2 3">LSR1</strain>
    </source>
</reference>
<dbReference type="InterPro" id="IPR037522">
    <property type="entry name" value="HD_GYP_dom"/>
</dbReference>
<accession>A0A4R1BFE8</accession>
<dbReference type="PANTHER" id="PTHR43155:SF2">
    <property type="entry name" value="CYCLIC DI-GMP PHOSPHODIESTERASE PA4108"/>
    <property type="match status" value="1"/>
</dbReference>
<proteinExistence type="predicted"/>
<evidence type="ECO:0000313" key="3">
    <source>
        <dbReference type="Proteomes" id="UP000295443"/>
    </source>
</evidence>
<protein>
    <recommendedName>
        <fullName evidence="1">HD-GYP domain-containing protein</fullName>
    </recommendedName>
</protein>
<sequence>MARKLIPVDCRYLDFEMALPFDLFNESGVLVLAQGGRLADQTRLARLLEMRLYCYDAGPEERERPPSLLLGDLAKRFVHVSAPGKRLNPREYVAISDELLDLMAAHPDMCTGMLLHLDVGSYSRRHALFVAALSYRVAEQMGVGRQARRTLIRAALTMNVASFSLQDNLAEVSRPLTGAEKTVLAHHPRRATELLAKAGVTDVDWLRAVLQHHENLDQSGYPYQVGAEALGLEARILRAVDVFAAMLSQRPTRLPYVPGHAVRVAFERERGHLDDAVMLILRRLLGKYPPGTLVKLANRETAVITRWFKSAETPKYVVSLMWPSGHPMQQPHARKTSHFGCGIREHTSLPLAGVKLDWPRIWAEG</sequence>
<dbReference type="PANTHER" id="PTHR43155">
    <property type="entry name" value="CYCLIC DI-GMP PHOSPHODIESTERASE PA4108-RELATED"/>
    <property type="match status" value="1"/>
</dbReference>
<dbReference type="AlphaFoldDB" id="A0A4R1BFE8"/>
<dbReference type="RefSeq" id="WP_131445489.1">
    <property type="nucleotide sequence ID" value="NZ_SJZB01000022.1"/>
</dbReference>
<dbReference type="SUPFAM" id="SSF109604">
    <property type="entry name" value="HD-domain/PDEase-like"/>
    <property type="match status" value="1"/>
</dbReference>
<feature type="domain" description="HD-GYP" evidence="1">
    <location>
        <begin position="97"/>
        <end position="297"/>
    </location>
</feature>
<dbReference type="Proteomes" id="UP000295443">
    <property type="component" value="Unassembled WGS sequence"/>
</dbReference>